<dbReference type="Pfam" id="PF13377">
    <property type="entry name" value="Peripla_BP_3"/>
    <property type="match status" value="1"/>
</dbReference>
<feature type="domain" description="Transcriptional regulator LacI/GalR-like sensor" evidence="4">
    <location>
        <begin position="9"/>
        <end position="150"/>
    </location>
</feature>
<accession>A0A948T148</accession>
<gene>
    <name evidence="5" type="ORF">H9882_01915</name>
</gene>
<dbReference type="SUPFAM" id="SSF53822">
    <property type="entry name" value="Periplasmic binding protein-like I"/>
    <property type="match status" value="1"/>
</dbReference>
<dbReference type="PANTHER" id="PTHR30146">
    <property type="entry name" value="LACI-RELATED TRANSCRIPTIONAL REPRESSOR"/>
    <property type="match status" value="1"/>
</dbReference>
<organism evidence="5 6">
    <name type="scientific">Candidatus Allofournierella pullistercoris</name>
    <dbReference type="NCBI Taxonomy" id="2838597"/>
    <lineage>
        <taxon>Bacteria</taxon>
        <taxon>Bacillati</taxon>
        <taxon>Bacillota</taxon>
        <taxon>Clostridia</taxon>
        <taxon>Eubacteriales</taxon>
        <taxon>Oscillospiraceae</taxon>
        <taxon>Allofournierella</taxon>
    </lineage>
</organism>
<dbReference type="Gene3D" id="3.40.50.2300">
    <property type="match status" value="1"/>
</dbReference>
<keyword evidence="1" id="KW-0805">Transcription regulation</keyword>
<protein>
    <submittedName>
        <fullName evidence="5">Substrate-binding domain-containing protein</fullName>
    </submittedName>
</protein>
<keyword evidence="2" id="KW-0238">DNA-binding</keyword>
<dbReference type="EMBL" id="JAHLFP010000013">
    <property type="protein sequence ID" value="MBU3805647.1"/>
    <property type="molecule type" value="Genomic_DNA"/>
</dbReference>
<evidence type="ECO:0000256" key="2">
    <source>
        <dbReference type="ARBA" id="ARBA00023125"/>
    </source>
</evidence>
<evidence type="ECO:0000256" key="1">
    <source>
        <dbReference type="ARBA" id="ARBA00023015"/>
    </source>
</evidence>
<comment type="caution">
    <text evidence="5">The sequence shown here is derived from an EMBL/GenBank/DDBJ whole genome shotgun (WGS) entry which is preliminary data.</text>
</comment>
<dbReference type="InterPro" id="IPR046335">
    <property type="entry name" value="LacI/GalR-like_sensor"/>
</dbReference>
<dbReference type="Proteomes" id="UP000713596">
    <property type="component" value="Unassembled WGS sequence"/>
</dbReference>
<reference evidence="5" key="1">
    <citation type="journal article" date="2021" name="PeerJ">
        <title>Extensive microbial diversity within the chicken gut microbiome revealed by metagenomics and culture.</title>
        <authorList>
            <person name="Gilroy R."/>
            <person name="Ravi A."/>
            <person name="Getino M."/>
            <person name="Pursley I."/>
            <person name="Horton D.L."/>
            <person name="Alikhan N.F."/>
            <person name="Baker D."/>
            <person name="Gharbi K."/>
            <person name="Hall N."/>
            <person name="Watson M."/>
            <person name="Adriaenssens E.M."/>
            <person name="Foster-Nyarko E."/>
            <person name="Jarju S."/>
            <person name="Secka A."/>
            <person name="Antonio M."/>
            <person name="Oren A."/>
            <person name="Chaudhuri R.R."/>
            <person name="La Ragione R."/>
            <person name="Hildebrand F."/>
            <person name="Pallen M.J."/>
        </authorList>
    </citation>
    <scope>NUCLEOTIDE SEQUENCE</scope>
    <source>
        <strain evidence="5">B5_2728</strain>
    </source>
</reference>
<dbReference type="AlphaFoldDB" id="A0A948T148"/>
<proteinExistence type="predicted"/>
<dbReference type="PANTHER" id="PTHR30146:SF109">
    <property type="entry name" value="HTH-TYPE TRANSCRIPTIONAL REGULATOR GALS"/>
    <property type="match status" value="1"/>
</dbReference>
<evidence type="ECO:0000313" key="5">
    <source>
        <dbReference type="EMBL" id="MBU3805647.1"/>
    </source>
</evidence>
<sequence length="152" mass="17322">MEDIYHCCSFHQRWKGFCIAMERSGLKLEPELCILDSDSSLYGDSHWLDKKFQDMPDLPDAFICANDFLALNIISTLKQRNIRIPEQVMVSGFDGMLQSGVVDPALTTAQIPSAEIARLSAEMLLARIENPSRPLQRIYVETTLIWRKSTSR</sequence>
<name>A0A948T148_9FIRM</name>
<evidence type="ECO:0000313" key="6">
    <source>
        <dbReference type="Proteomes" id="UP000713596"/>
    </source>
</evidence>
<evidence type="ECO:0000259" key="4">
    <source>
        <dbReference type="Pfam" id="PF13377"/>
    </source>
</evidence>
<evidence type="ECO:0000256" key="3">
    <source>
        <dbReference type="ARBA" id="ARBA00023163"/>
    </source>
</evidence>
<reference evidence="5" key="2">
    <citation type="submission" date="2021-04" db="EMBL/GenBank/DDBJ databases">
        <authorList>
            <person name="Gilroy R."/>
        </authorList>
    </citation>
    <scope>NUCLEOTIDE SEQUENCE</scope>
    <source>
        <strain evidence="5">B5_2728</strain>
    </source>
</reference>
<dbReference type="InterPro" id="IPR028082">
    <property type="entry name" value="Peripla_BP_I"/>
</dbReference>
<dbReference type="GO" id="GO:0000976">
    <property type="term" value="F:transcription cis-regulatory region binding"/>
    <property type="evidence" value="ECO:0007669"/>
    <property type="project" value="TreeGrafter"/>
</dbReference>
<dbReference type="GO" id="GO:0003700">
    <property type="term" value="F:DNA-binding transcription factor activity"/>
    <property type="evidence" value="ECO:0007669"/>
    <property type="project" value="TreeGrafter"/>
</dbReference>
<keyword evidence="3" id="KW-0804">Transcription</keyword>